<dbReference type="SUPFAM" id="SSF53098">
    <property type="entry name" value="Ribonuclease H-like"/>
    <property type="match status" value="1"/>
</dbReference>
<feature type="non-terminal residue" evidence="3">
    <location>
        <position position="1"/>
    </location>
</feature>
<dbReference type="Gene3D" id="3.30.420.10">
    <property type="entry name" value="Ribonuclease H-like superfamily/Ribonuclease H"/>
    <property type="match status" value="1"/>
</dbReference>
<dbReference type="InterPro" id="IPR001584">
    <property type="entry name" value="Integrase_cat-core"/>
</dbReference>
<comment type="caution">
    <text evidence="3">The sequence shown here is derived from an EMBL/GenBank/DDBJ whole genome shotgun (WGS) entry which is preliminary data.</text>
</comment>
<dbReference type="PROSITE" id="PS50994">
    <property type="entry name" value="INTEGRASE"/>
    <property type="match status" value="1"/>
</dbReference>
<reference evidence="3" key="1">
    <citation type="journal article" date="2015" name="Nature">
        <title>Complex archaea that bridge the gap between prokaryotes and eukaryotes.</title>
        <authorList>
            <person name="Spang A."/>
            <person name="Saw J.H."/>
            <person name="Jorgensen S.L."/>
            <person name="Zaremba-Niedzwiedzka K."/>
            <person name="Martijn J."/>
            <person name="Lind A.E."/>
            <person name="van Eijk R."/>
            <person name="Schleper C."/>
            <person name="Guy L."/>
            <person name="Ettema T.J."/>
        </authorList>
    </citation>
    <scope>NUCLEOTIDE SEQUENCE</scope>
</reference>
<protein>
    <recommendedName>
        <fullName evidence="2">Integrase catalytic domain-containing protein</fullName>
    </recommendedName>
</protein>
<proteinExistence type="predicted"/>
<dbReference type="GO" id="GO:0003676">
    <property type="term" value="F:nucleic acid binding"/>
    <property type="evidence" value="ECO:0007669"/>
    <property type="project" value="InterPro"/>
</dbReference>
<dbReference type="AlphaFoldDB" id="A0A0F8XVF2"/>
<gene>
    <name evidence="3" type="ORF">LCGC14_2897420</name>
</gene>
<dbReference type="Pfam" id="PF13683">
    <property type="entry name" value="rve_3"/>
    <property type="match status" value="1"/>
</dbReference>
<accession>A0A0F8XVF2</accession>
<dbReference type="InterPro" id="IPR012337">
    <property type="entry name" value="RNaseH-like_sf"/>
</dbReference>
<organism evidence="3">
    <name type="scientific">marine sediment metagenome</name>
    <dbReference type="NCBI Taxonomy" id="412755"/>
    <lineage>
        <taxon>unclassified sequences</taxon>
        <taxon>metagenomes</taxon>
        <taxon>ecological metagenomes</taxon>
    </lineage>
</organism>
<dbReference type="GO" id="GO:0015074">
    <property type="term" value="P:DNA integration"/>
    <property type="evidence" value="ECO:0007669"/>
    <property type="project" value="InterPro"/>
</dbReference>
<name>A0A0F8XVF2_9ZZZZ</name>
<evidence type="ECO:0000313" key="3">
    <source>
        <dbReference type="EMBL" id="KKK73082.1"/>
    </source>
</evidence>
<sequence>VIHSDRGPSMKSHSVAQLLATLGVTKSHSRPHVSNDNPFSESQFKTMKYRPDFPDRFGSQQDAHGFCEGFFHWYNDEHYHSGLGMLTPVSVHYGHAAEVLARRGKTLDAAYAAHPERFVGKRPRPLALPRAVWINPPANSNQSQETNNSNYTNSAKQVSQSC</sequence>
<dbReference type="EMBL" id="LAZR01056951">
    <property type="protein sequence ID" value="KKK73082.1"/>
    <property type="molecule type" value="Genomic_DNA"/>
</dbReference>
<evidence type="ECO:0000256" key="1">
    <source>
        <dbReference type="SAM" id="MobiDB-lite"/>
    </source>
</evidence>
<evidence type="ECO:0000259" key="2">
    <source>
        <dbReference type="PROSITE" id="PS50994"/>
    </source>
</evidence>
<feature type="domain" description="Integrase catalytic" evidence="2">
    <location>
        <begin position="1"/>
        <end position="96"/>
    </location>
</feature>
<feature type="region of interest" description="Disordered" evidence="1">
    <location>
        <begin position="135"/>
        <end position="162"/>
    </location>
</feature>
<feature type="compositionally biased region" description="Low complexity" evidence="1">
    <location>
        <begin position="139"/>
        <end position="154"/>
    </location>
</feature>
<dbReference type="InterPro" id="IPR036397">
    <property type="entry name" value="RNaseH_sf"/>
</dbReference>